<accession>B3DV09</accession>
<protein>
    <submittedName>
        <fullName evidence="1">Uncharacterized protein</fullName>
    </submittedName>
</protein>
<dbReference type="STRING" id="481448.Minf_1107"/>
<dbReference type="Proteomes" id="UP000009149">
    <property type="component" value="Chromosome"/>
</dbReference>
<sequence length="61" mass="7191">MQPQSTPGEKFFFPLKINSSLFHKKVRREFFFPKIPLSRSPDHPTGFLYGRENGLFCRAYP</sequence>
<dbReference type="HOGENOM" id="CLU_2917344_0_0_0"/>
<dbReference type="EMBL" id="CP000975">
    <property type="protein sequence ID" value="ACD83162.1"/>
    <property type="molecule type" value="Genomic_DNA"/>
</dbReference>
<dbReference type="KEGG" id="min:Minf_1107"/>
<name>B3DV09_METI4</name>
<evidence type="ECO:0000313" key="2">
    <source>
        <dbReference type="Proteomes" id="UP000009149"/>
    </source>
</evidence>
<dbReference type="AlphaFoldDB" id="B3DV09"/>
<reference evidence="1 2" key="1">
    <citation type="journal article" date="2008" name="Biol. Direct">
        <title>Complete genome sequence of the extremely acidophilic methanotroph isolate V4, Methylacidiphilum infernorum, a representative of the bacterial phylum Verrucomicrobia.</title>
        <authorList>
            <person name="Hou S."/>
            <person name="Makarova K.S."/>
            <person name="Saw J.H."/>
            <person name="Senin P."/>
            <person name="Ly B.V."/>
            <person name="Zhou Z."/>
            <person name="Ren Y."/>
            <person name="Wang J."/>
            <person name="Galperin M.Y."/>
            <person name="Omelchenko M.V."/>
            <person name="Wolf Y.I."/>
            <person name="Yutin N."/>
            <person name="Koonin E.V."/>
            <person name="Stott M.B."/>
            <person name="Mountain B.W."/>
            <person name="Crowe M.A."/>
            <person name="Smirnova A.V."/>
            <person name="Dunfield P.F."/>
            <person name="Feng L."/>
            <person name="Wang L."/>
            <person name="Alam M."/>
        </authorList>
    </citation>
    <scope>NUCLEOTIDE SEQUENCE [LARGE SCALE GENOMIC DNA]</scope>
    <source>
        <strain evidence="2">Isolate V4</strain>
    </source>
</reference>
<proteinExistence type="predicted"/>
<evidence type="ECO:0000313" key="1">
    <source>
        <dbReference type="EMBL" id="ACD83162.1"/>
    </source>
</evidence>
<gene>
    <name evidence="1" type="ordered locus">Minf_1107</name>
</gene>
<organism evidence="1 2">
    <name type="scientific">Methylacidiphilum infernorum (isolate V4)</name>
    <name type="common">Methylokorus infernorum (strain V4)</name>
    <dbReference type="NCBI Taxonomy" id="481448"/>
    <lineage>
        <taxon>Bacteria</taxon>
        <taxon>Pseudomonadati</taxon>
        <taxon>Verrucomicrobiota</taxon>
        <taxon>Methylacidiphilae</taxon>
        <taxon>Methylacidiphilales</taxon>
        <taxon>Methylacidiphilaceae</taxon>
        <taxon>Methylacidiphilum (ex Ratnadevi et al. 2023)</taxon>
    </lineage>
</organism>